<proteinExistence type="inferred from homology"/>
<evidence type="ECO:0000313" key="4">
    <source>
        <dbReference type="Proteomes" id="UP000321464"/>
    </source>
</evidence>
<dbReference type="GO" id="GO:0005737">
    <property type="term" value="C:cytoplasm"/>
    <property type="evidence" value="ECO:0007669"/>
    <property type="project" value="TreeGrafter"/>
</dbReference>
<evidence type="ECO:0000256" key="2">
    <source>
        <dbReference type="PIRSR" id="PIRSR016184-1"/>
    </source>
</evidence>
<sequence length="286" mass="30006">MPQYPFQLVDVFGESPFTGNPLAVIALDADRDTAQLQAITRWLNLSETAFLLPPTTDAADYRVRIFTLDRELPFAGHPTLGSAHAWLTLGGKPRHEGKVVQQCGAGLIDVRRGADGLAFAAPPLLRSGPVAADKLAEACGVLGIATSDVVAAEWIDNGPGWLGIQLKDAASVIAVEPARSHANRIDIGLVGLHPAGSPFAYEVRAIFSDPYGGLIEDPVTGSLNASAAEWMLRLGHVSAPYTATQGTRLGRSGRVRIEHEAGGPIWVGGATATLFAGTTGEAAFPD</sequence>
<dbReference type="PANTHER" id="PTHR13774:SF32">
    <property type="entry name" value="ANTISENSE-ENHANCING SEQUENCE 1"/>
    <property type="match status" value="1"/>
</dbReference>
<comment type="similarity">
    <text evidence="1">Belongs to the PhzF family.</text>
</comment>
<keyword evidence="4" id="KW-1185">Reference proteome</keyword>
<dbReference type="PIRSF" id="PIRSF016184">
    <property type="entry name" value="PhzC_PhzF"/>
    <property type="match status" value="1"/>
</dbReference>
<dbReference type="GO" id="GO:0016853">
    <property type="term" value="F:isomerase activity"/>
    <property type="evidence" value="ECO:0007669"/>
    <property type="project" value="TreeGrafter"/>
</dbReference>
<reference evidence="3 4" key="1">
    <citation type="submission" date="2019-07" db="EMBL/GenBank/DDBJ databases">
        <title>Whole genome shotgun sequence of Novosphingobium sediminis NBRC 106119.</title>
        <authorList>
            <person name="Hosoyama A."/>
            <person name="Uohara A."/>
            <person name="Ohji S."/>
            <person name="Ichikawa N."/>
        </authorList>
    </citation>
    <scope>NUCLEOTIDE SEQUENCE [LARGE SCALE GENOMIC DNA]</scope>
    <source>
        <strain evidence="3 4">NBRC 106119</strain>
    </source>
</reference>
<dbReference type="PANTHER" id="PTHR13774">
    <property type="entry name" value="PHENAZINE BIOSYNTHESIS PROTEIN"/>
    <property type="match status" value="1"/>
</dbReference>
<dbReference type="SUPFAM" id="SSF54506">
    <property type="entry name" value="Diaminopimelate epimerase-like"/>
    <property type="match status" value="1"/>
</dbReference>
<dbReference type="EMBL" id="BJYR01000024">
    <property type="protein sequence ID" value="GEO01609.1"/>
    <property type="molecule type" value="Genomic_DNA"/>
</dbReference>
<comment type="caution">
    <text evidence="3">The sequence shown here is derived from an EMBL/GenBank/DDBJ whole genome shotgun (WGS) entry which is preliminary data.</text>
</comment>
<dbReference type="InterPro" id="IPR003719">
    <property type="entry name" value="Phenazine_PhzF-like"/>
</dbReference>
<dbReference type="Proteomes" id="UP000321464">
    <property type="component" value="Unassembled WGS sequence"/>
</dbReference>
<organism evidence="3 4">
    <name type="scientific">Novosphingobium sediminis</name>
    <dbReference type="NCBI Taxonomy" id="707214"/>
    <lineage>
        <taxon>Bacteria</taxon>
        <taxon>Pseudomonadati</taxon>
        <taxon>Pseudomonadota</taxon>
        <taxon>Alphaproteobacteria</taxon>
        <taxon>Sphingomonadales</taxon>
        <taxon>Sphingomonadaceae</taxon>
        <taxon>Novosphingobium</taxon>
    </lineage>
</organism>
<dbReference type="AlphaFoldDB" id="A0A512APH3"/>
<dbReference type="Pfam" id="PF02567">
    <property type="entry name" value="PhzC-PhzF"/>
    <property type="match status" value="1"/>
</dbReference>
<gene>
    <name evidence="3" type="primary">phzC</name>
    <name evidence="3" type="ORF">NSE01_34410</name>
</gene>
<feature type="active site" evidence="2">
    <location>
        <position position="47"/>
    </location>
</feature>
<dbReference type="OrthoDB" id="9788221at2"/>
<dbReference type="RefSeq" id="WP_147160917.1">
    <property type="nucleotide sequence ID" value="NZ_BJYR01000024.1"/>
</dbReference>
<accession>A0A512APH3</accession>
<protein>
    <submittedName>
        <fullName evidence="3">Phenazine biosynthesis protein PhzF</fullName>
    </submittedName>
</protein>
<name>A0A512APH3_9SPHN</name>
<dbReference type="Gene3D" id="3.10.310.10">
    <property type="entry name" value="Diaminopimelate Epimerase, Chain A, domain 1"/>
    <property type="match status" value="2"/>
</dbReference>
<dbReference type="NCBIfam" id="TIGR00654">
    <property type="entry name" value="PhzF_family"/>
    <property type="match status" value="1"/>
</dbReference>
<evidence type="ECO:0000256" key="1">
    <source>
        <dbReference type="ARBA" id="ARBA00008270"/>
    </source>
</evidence>
<evidence type="ECO:0000313" key="3">
    <source>
        <dbReference type="EMBL" id="GEO01609.1"/>
    </source>
</evidence>